<dbReference type="AlphaFoldDB" id="A0A5A5TDU8"/>
<proteinExistence type="predicted"/>
<sequence length="500" mass="53005">MHLKEATIAELQAAMSQGHLTARQLTESYLKRIHSIDQHGPTLNSIIELNPDALTIATALDEERALQGSRGPLHGIPIILKDNIATADAMQTTAGSLALVGSRPPRDAFVVQKLRAAGAVILGKSNLSEWANFRGNPSISGWSGRGGQTHNPYVLDRTPCGSSSGSAVAVAANLTSVSLGTETDGSIICPASMTDIVGIKPTVGLTSRAGVIPIAHSQDSVGPMARTVADAALVLGIITGMDDRDAATRESATHLQTDYTQFLDADGLRGARIGVTRSVYFGYSHKADALIESALTQLASQGAILIDPADIITAQQMAKSEVENQVLLYELKADLNKYLSELTDSSVHTLADIITFNLEHADQELQLFGQEQLIQAQATSGLDNTIYQAALASSRQLSRQAGIDAIMDKYQLDALVMPSCSPAWHIDPVNGDHYSGSSTQAAAMAGYPAISVPAGHVQGLPVGITFTGRAYSEPTLIKLAYAFEQATKARREPTYLPTIQ</sequence>
<dbReference type="PANTHER" id="PTHR42678:SF34">
    <property type="entry name" value="OS04G0183300 PROTEIN"/>
    <property type="match status" value="1"/>
</dbReference>
<protein>
    <submittedName>
        <fullName evidence="2">Amidase</fullName>
    </submittedName>
</protein>
<dbReference type="Gene3D" id="3.90.1300.10">
    <property type="entry name" value="Amidase signature (AS) domain"/>
    <property type="match status" value="1"/>
</dbReference>
<dbReference type="RefSeq" id="WP_149402427.1">
    <property type="nucleotide sequence ID" value="NZ_BIXY01000044.1"/>
</dbReference>
<dbReference type="NCBIfam" id="NF005300">
    <property type="entry name" value="PRK06828.1"/>
    <property type="match status" value="1"/>
</dbReference>
<dbReference type="NCBIfam" id="NF006006">
    <property type="entry name" value="PRK08137.1"/>
    <property type="match status" value="1"/>
</dbReference>
<dbReference type="SUPFAM" id="SSF75304">
    <property type="entry name" value="Amidase signature (AS) enzymes"/>
    <property type="match status" value="1"/>
</dbReference>
<dbReference type="OrthoDB" id="9811471at2"/>
<dbReference type="Pfam" id="PF01425">
    <property type="entry name" value="Amidase"/>
    <property type="match status" value="1"/>
</dbReference>
<accession>A0A5A5TDU8</accession>
<reference evidence="2 3" key="1">
    <citation type="submission" date="2019-01" db="EMBL/GenBank/DDBJ databases">
        <title>Draft genome sequence of Dictyobacter sp. Uno17.</title>
        <authorList>
            <person name="Wang C.M."/>
            <person name="Zheng Y."/>
            <person name="Sakai Y."/>
            <person name="Abe K."/>
            <person name="Yokota A."/>
            <person name="Yabe S."/>
        </authorList>
    </citation>
    <scope>NUCLEOTIDE SEQUENCE [LARGE SCALE GENOMIC DNA]</scope>
    <source>
        <strain evidence="2 3">Uno17</strain>
    </source>
</reference>
<name>A0A5A5TDU8_9CHLR</name>
<dbReference type="InterPro" id="IPR023631">
    <property type="entry name" value="Amidase_dom"/>
</dbReference>
<dbReference type="InterPro" id="IPR036928">
    <property type="entry name" value="AS_sf"/>
</dbReference>
<organism evidence="2 3">
    <name type="scientific">Dictyobacter arantiisoli</name>
    <dbReference type="NCBI Taxonomy" id="2014874"/>
    <lineage>
        <taxon>Bacteria</taxon>
        <taxon>Bacillati</taxon>
        <taxon>Chloroflexota</taxon>
        <taxon>Ktedonobacteria</taxon>
        <taxon>Ktedonobacterales</taxon>
        <taxon>Dictyobacteraceae</taxon>
        <taxon>Dictyobacter</taxon>
    </lineage>
</organism>
<dbReference type="EMBL" id="BIXY01000044">
    <property type="protein sequence ID" value="GCF09487.1"/>
    <property type="molecule type" value="Genomic_DNA"/>
</dbReference>
<comment type="caution">
    <text evidence="2">The sequence shown here is derived from an EMBL/GenBank/DDBJ whole genome shotgun (WGS) entry which is preliminary data.</text>
</comment>
<evidence type="ECO:0000259" key="1">
    <source>
        <dbReference type="Pfam" id="PF01425"/>
    </source>
</evidence>
<dbReference type="Proteomes" id="UP000322530">
    <property type="component" value="Unassembled WGS sequence"/>
</dbReference>
<feature type="domain" description="Amidase" evidence="1">
    <location>
        <begin position="25"/>
        <end position="476"/>
    </location>
</feature>
<evidence type="ECO:0000313" key="3">
    <source>
        <dbReference type="Proteomes" id="UP000322530"/>
    </source>
</evidence>
<keyword evidence="3" id="KW-1185">Reference proteome</keyword>
<gene>
    <name evidence="2" type="ORF">KDI_30510</name>
</gene>
<evidence type="ECO:0000313" key="2">
    <source>
        <dbReference type="EMBL" id="GCF09487.1"/>
    </source>
</evidence>
<dbReference type="PANTHER" id="PTHR42678">
    <property type="entry name" value="AMIDASE"/>
    <property type="match status" value="1"/>
</dbReference>